<organism evidence="1 2">
    <name type="scientific">Vibrio caribbeanicus</name>
    <dbReference type="NCBI Taxonomy" id="701175"/>
    <lineage>
        <taxon>Bacteria</taxon>
        <taxon>Pseudomonadati</taxon>
        <taxon>Pseudomonadota</taxon>
        <taxon>Gammaproteobacteria</taxon>
        <taxon>Vibrionales</taxon>
        <taxon>Vibrionaceae</taxon>
        <taxon>Vibrio</taxon>
    </lineage>
</organism>
<comment type="caution">
    <text evidence="1">The sequence shown here is derived from an EMBL/GenBank/DDBJ whole genome shotgun (WGS) entry which is preliminary data.</text>
</comment>
<reference evidence="1" key="1">
    <citation type="submission" date="2014-10" db="EMBL/GenBank/DDBJ databases">
        <title>Genome sequencing of Vibrio caribbeanicus T14.</title>
        <authorList>
            <person name="Chan K.-G."/>
            <person name="Mohamad N.I."/>
        </authorList>
    </citation>
    <scope>NUCLEOTIDE SEQUENCE</scope>
    <source>
        <strain evidence="1">T14</strain>
    </source>
</reference>
<name>A0ACC4NWN5_9VIBR</name>
<keyword evidence="2" id="KW-1185">Reference proteome</keyword>
<evidence type="ECO:0000313" key="2">
    <source>
        <dbReference type="Proteomes" id="UP000030421"/>
    </source>
</evidence>
<accession>A0ACC4NWN5</accession>
<proteinExistence type="predicted"/>
<dbReference type="EMBL" id="JRWR01000008">
    <property type="protein sequence ID" value="KHD24724.1"/>
    <property type="molecule type" value="Genomic_DNA"/>
</dbReference>
<protein>
    <submittedName>
        <fullName evidence="1">Uncharacterized protein</fullName>
    </submittedName>
</protein>
<dbReference type="Proteomes" id="UP000030421">
    <property type="component" value="Unassembled WGS sequence"/>
</dbReference>
<sequence length="833" mass="96742">MDLNKLKLDLARSSNGTSLLFTGAGFSYGAINILKKQPQDARSLSFHFSKLAGIEPDEDLEYSSEMAIIAKGASVIIDTLKKEYTIKSVSESHKLIAAKNWKRVYTTNYDRVFEIATNELGKHCDSVSILQHPASITSDAQCIHLNEIIDNLDIDTLGSDFKLTESSYISPERVERSKWKNSLRLDFEQSTAIFFVGYSLADLDIKFLLGELLESIKDKVYFIVKPNEDKKSKFLLGKFGHVLDIGVDEFANLVGECMSDEISYQLEDLRFFEKHISSDEDYQPTDIDKINLLVKGELIESQIPKAIYGHSDNNYLVYRNILDTVKYNVDCGNNILLSGSIASGKSILLKMISSMLFNEGMDVFHINNESSTYRNDLNIINNKSSNPIFIIDNVTRHENLVSEIYSLFRSKATIIMAGKMEFIEKVLIFLRSIDLRFYEHNIDRLHYDEISMLNDISNSLGFWGEDDIWSRKKKISYLTDTCKSRLNLILLHIFNSEVVKDRLDEAFNGFRHGTSKEKEVFICLIIFSVLSHHPTVSLVSEILNTNIINRDEFKNSNLYKLLLSRKGLNISIQSSVLASFMMKEYCSPDDIIDVMILMILFFNFNKKNGDLYDSLFKELVRYKNVSYILAEDDDMKYVLRFYNRLKDSVSWIKKTPHFWLQYGMSYLSEKDFSMSKSCFDSAYAKAKSNDRDYNLSYIDNQMIRWNLEYSFTLEDFEKSMLHFYKAYRLQRNSDVDYYYCRQIHLMVEFFDNFEEQLFHPENRDTLGKFSKRMKKINSRLKKSIATINFEDHNSLFEKSVKYDFNQTVERLIFRESQLEDVKDSIASNASSIF</sequence>
<gene>
    <name evidence="1" type="ORF">NM09_11195</name>
</gene>
<evidence type="ECO:0000313" key="1">
    <source>
        <dbReference type="EMBL" id="KHD24724.1"/>
    </source>
</evidence>